<feature type="transmembrane region" description="Helical" evidence="1">
    <location>
        <begin position="82"/>
        <end position="102"/>
    </location>
</feature>
<dbReference type="RefSeq" id="WP_164678462.1">
    <property type="nucleotide sequence ID" value="NZ_CP049057.1"/>
</dbReference>
<dbReference type="EMBL" id="CP049057">
    <property type="protein sequence ID" value="QIE58456.1"/>
    <property type="molecule type" value="Genomic_DNA"/>
</dbReference>
<dbReference type="KEGG" id="mgel:G5B37_02420"/>
<evidence type="ECO:0000313" key="3">
    <source>
        <dbReference type="Proteomes" id="UP000505306"/>
    </source>
</evidence>
<keyword evidence="1" id="KW-0472">Membrane</keyword>
<feature type="transmembrane region" description="Helical" evidence="1">
    <location>
        <begin position="108"/>
        <end position="130"/>
    </location>
</feature>
<sequence length="141" mass="15650">MTHKPPTSFFIIAVLALLWNLMGVYQFYLGNYELESIKETVSAEEFAIMESLPTWYAVIFGIAVFTGVLGCILLLARKKIAASLFGISLITVLIIELYWLLATDIMDVSGAVSIVMPLLVIAVAIFLYFYSKGAKQKGWLS</sequence>
<dbReference type="AlphaFoldDB" id="A0A6G6GIN6"/>
<keyword evidence="1" id="KW-1133">Transmembrane helix</keyword>
<feature type="transmembrane region" description="Helical" evidence="1">
    <location>
        <begin position="7"/>
        <end position="28"/>
    </location>
</feature>
<reference evidence="2 3" key="1">
    <citation type="submission" date="2020-02" db="EMBL/GenBank/DDBJ databases">
        <title>Complete genome sequence of Flavobacteriaceae bacterium.</title>
        <authorList>
            <person name="Kim S.-J."/>
            <person name="Kim Y.-S."/>
            <person name="Kim K.-H."/>
        </authorList>
    </citation>
    <scope>NUCLEOTIDE SEQUENCE [LARGE SCALE GENOMIC DNA]</scope>
    <source>
        <strain evidence="2 3">RR4-40</strain>
    </source>
</reference>
<organism evidence="2 3">
    <name type="scientific">Rasiella rasia</name>
    <dbReference type="NCBI Taxonomy" id="2744027"/>
    <lineage>
        <taxon>Bacteria</taxon>
        <taxon>Pseudomonadati</taxon>
        <taxon>Bacteroidota</taxon>
        <taxon>Flavobacteriia</taxon>
        <taxon>Flavobacteriales</taxon>
        <taxon>Flavobacteriaceae</taxon>
        <taxon>Rasiella</taxon>
    </lineage>
</organism>
<protein>
    <recommendedName>
        <fullName evidence="4">Sugar transporter</fullName>
    </recommendedName>
</protein>
<name>A0A6G6GIN6_9FLAO</name>
<evidence type="ECO:0000256" key="1">
    <source>
        <dbReference type="SAM" id="Phobius"/>
    </source>
</evidence>
<feature type="transmembrane region" description="Helical" evidence="1">
    <location>
        <begin position="55"/>
        <end position="75"/>
    </location>
</feature>
<evidence type="ECO:0000313" key="2">
    <source>
        <dbReference type="EMBL" id="QIE58456.1"/>
    </source>
</evidence>
<keyword evidence="3" id="KW-1185">Reference proteome</keyword>
<dbReference type="Proteomes" id="UP000505306">
    <property type="component" value="Chromosome"/>
</dbReference>
<keyword evidence="1" id="KW-0812">Transmembrane</keyword>
<proteinExistence type="predicted"/>
<accession>A0A6G6GIN6</accession>
<gene>
    <name evidence="2" type="ORF">G5B37_02420</name>
</gene>
<evidence type="ECO:0008006" key="4">
    <source>
        <dbReference type="Google" id="ProtNLM"/>
    </source>
</evidence>